<dbReference type="InterPro" id="IPR009695">
    <property type="entry name" value="Diacylglyc_glucosyltr_N"/>
</dbReference>
<comment type="similarity">
    <text evidence="2">Belongs to the glycosyltransferase 28 family.</text>
</comment>
<dbReference type="Proteomes" id="UP000002524">
    <property type="component" value="Chromosome 1"/>
</dbReference>
<evidence type="ECO:0000256" key="4">
    <source>
        <dbReference type="ARBA" id="ARBA00022679"/>
    </source>
</evidence>
<dbReference type="InParanoid" id="Q9RVF3"/>
<dbReference type="PIR" id="F75439">
    <property type="entry name" value="F75439"/>
</dbReference>
<dbReference type="FunCoup" id="Q9RVF3">
    <property type="interactions" value="74"/>
</dbReference>
<dbReference type="InterPro" id="IPR050519">
    <property type="entry name" value="Glycosyltransf_28_UgtP"/>
</dbReference>
<evidence type="ECO:0000259" key="6">
    <source>
        <dbReference type="Pfam" id="PF06925"/>
    </source>
</evidence>
<evidence type="ECO:0000256" key="2">
    <source>
        <dbReference type="ARBA" id="ARBA00006962"/>
    </source>
</evidence>
<feature type="domain" description="Diacylglycerol glucosyltransferase N-terminal" evidence="6">
    <location>
        <begin position="41"/>
        <end position="206"/>
    </location>
</feature>
<dbReference type="EMBL" id="AE000513">
    <property type="protein sequence ID" value="AAF10649.1"/>
    <property type="molecule type" value="Genomic_DNA"/>
</dbReference>
<keyword evidence="8" id="KW-1185">Reference proteome</keyword>
<dbReference type="Pfam" id="PF04101">
    <property type="entry name" value="Glyco_tran_28_C"/>
    <property type="match status" value="1"/>
</dbReference>
<dbReference type="AlphaFoldDB" id="Q9RVF3"/>
<dbReference type="PANTHER" id="PTHR43025:SF3">
    <property type="entry name" value="MONOGALACTOSYLDIACYLGLYCEROL SYNTHASE 1, CHLOROPLASTIC"/>
    <property type="match status" value="1"/>
</dbReference>
<sequence length="411" mass="45017">MARQHRLRAGRPVAAEACMSGGETGRTLRALFMSVSLGAGHDQAQQAVKQAFAERGVELLGAEHDSVEYLSTFERSFTVDLYEFELRYAPWLYRGFYWLTDQDQPWNIISRMFTWLGMGAFKDELRELRPEVVINSFWAPAAVCDTLRAQTGQRFLNCLIVTDYRAHLHWARRETDLLMVASEETRRQMLERGVRPEQVEVTGIPISPAFREVLAADRWALRAELFSEMSLRPGVPLLLLSGGGRGHYAAAADVLTELGNLGRAVQVLVPASRQGEGTETIGGATVHHLGFRRDLPRLLAASDLVVGKAGGLTVAEATALGVPLVIYAPIPGQEEHNADFLERHGAGLWARARHDVRPLVLRALDPAEHARLSAGARAVGIPDAADRVAGAILRRLGDGLGDELGDSRGPA</sequence>
<keyword evidence="3" id="KW-0328">Glycosyltransferase</keyword>
<dbReference type="PATRIC" id="fig|243230.17.peg.1271"/>
<feature type="domain" description="Glycosyl transferase family 28 C-terminal" evidence="5">
    <location>
        <begin position="284"/>
        <end position="351"/>
    </location>
</feature>
<organism evidence="7 8">
    <name type="scientific">Deinococcus radiodurans (strain ATCC 13939 / DSM 20539 / JCM 16871 / CCUG 27074 / LMG 4051 / NBRC 15346 / NCIMB 9279 / VKM B-1422 / R1)</name>
    <dbReference type="NCBI Taxonomy" id="243230"/>
    <lineage>
        <taxon>Bacteria</taxon>
        <taxon>Thermotogati</taxon>
        <taxon>Deinococcota</taxon>
        <taxon>Deinococci</taxon>
        <taxon>Deinococcales</taxon>
        <taxon>Deinococcaceae</taxon>
        <taxon>Deinococcus</taxon>
    </lineage>
</organism>
<dbReference type="PaxDb" id="243230-DR_1076"/>
<dbReference type="DNASU" id="1798700"/>
<dbReference type="GO" id="GO:0009247">
    <property type="term" value="P:glycolipid biosynthetic process"/>
    <property type="evidence" value="ECO:0007669"/>
    <property type="project" value="InterPro"/>
</dbReference>
<dbReference type="Gene3D" id="3.40.50.2000">
    <property type="entry name" value="Glycogen Phosphorylase B"/>
    <property type="match status" value="1"/>
</dbReference>
<evidence type="ECO:0000313" key="8">
    <source>
        <dbReference type="Proteomes" id="UP000002524"/>
    </source>
</evidence>
<dbReference type="GO" id="GO:0016020">
    <property type="term" value="C:membrane"/>
    <property type="evidence" value="ECO:0007669"/>
    <property type="project" value="UniProtKB-SubCell"/>
</dbReference>
<dbReference type="STRING" id="243230.DR_1076"/>
<dbReference type="KEGG" id="dra:DR_1076"/>
<gene>
    <name evidence="7" type="ordered locus">DR_1076</name>
</gene>
<evidence type="ECO:0000259" key="5">
    <source>
        <dbReference type="Pfam" id="PF04101"/>
    </source>
</evidence>
<dbReference type="SUPFAM" id="SSF53756">
    <property type="entry name" value="UDP-Glycosyltransferase/glycogen phosphorylase"/>
    <property type="match status" value="1"/>
</dbReference>
<dbReference type="PANTHER" id="PTHR43025">
    <property type="entry name" value="MONOGALACTOSYLDIACYLGLYCEROL SYNTHASE"/>
    <property type="match status" value="1"/>
</dbReference>
<evidence type="ECO:0000313" key="7">
    <source>
        <dbReference type="EMBL" id="AAF10649.1"/>
    </source>
</evidence>
<proteinExistence type="inferred from homology"/>
<dbReference type="CDD" id="cd17507">
    <property type="entry name" value="GT28_Beta-DGS-like"/>
    <property type="match status" value="1"/>
</dbReference>
<comment type="subcellular location">
    <subcellularLocation>
        <location evidence="1">Membrane</location>
    </subcellularLocation>
</comment>
<dbReference type="GO" id="GO:0016758">
    <property type="term" value="F:hexosyltransferase activity"/>
    <property type="evidence" value="ECO:0007669"/>
    <property type="project" value="InterPro"/>
</dbReference>
<dbReference type="EnsemblBacteria" id="AAF10649">
    <property type="protein sequence ID" value="AAF10649"/>
    <property type="gene ID" value="DR_1076"/>
</dbReference>
<keyword evidence="4" id="KW-0808">Transferase</keyword>
<evidence type="ECO:0000256" key="1">
    <source>
        <dbReference type="ARBA" id="ARBA00004370"/>
    </source>
</evidence>
<dbReference type="OrthoDB" id="9815663at2"/>
<accession>Q9RVF3</accession>
<dbReference type="InterPro" id="IPR007235">
    <property type="entry name" value="Glyco_trans_28_C"/>
</dbReference>
<dbReference type="Pfam" id="PF06925">
    <property type="entry name" value="MGDG_synth"/>
    <property type="match status" value="1"/>
</dbReference>
<dbReference type="eggNOG" id="COG0707">
    <property type="taxonomic scope" value="Bacteria"/>
</dbReference>
<name>Q9RVF3_DEIRA</name>
<reference evidence="7 8" key="1">
    <citation type="journal article" date="1999" name="Science">
        <title>Genome sequence of the radioresistant bacterium Deinococcus radiodurans R1.</title>
        <authorList>
            <person name="White O."/>
            <person name="Eisen J.A."/>
            <person name="Heidelberg J.F."/>
            <person name="Hickey E.K."/>
            <person name="Peterson J.D."/>
            <person name="Dodson R.J."/>
            <person name="Haft D.H."/>
            <person name="Gwinn M.L."/>
            <person name="Nelson W.C."/>
            <person name="Richardson D.L."/>
            <person name="Moffat K.S."/>
            <person name="Qin H."/>
            <person name="Jiang L."/>
            <person name="Pamphile W."/>
            <person name="Crosby M."/>
            <person name="Shen M."/>
            <person name="Vamathevan J.J."/>
            <person name="Lam P."/>
            <person name="McDonald L."/>
            <person name="Utterback T."/>
            <person name="Zalewski C."/>
            <person name="Makarova K.S."/>
            <person name="Aravind L."/>
            <person name="Daly M.J."/>
            <person name="Minton K.W."/>
            <person name="Fleischmann R.D."/>
            <person name="Ketchum K.A."/>
            <person name="Nelson K.E."/>
            <person name="Salzberg S."/>
            <person name="Smith H.O."/>
            <person name="Venter J.C."/>
            <person name="Fraser C.M."/>
        </authorList>
    </citation>
    <scope>NUCLEOTIDE SEQUENCE [LARGE SCALE GENOMIC DNA]</scope>
    <source>
        <strain evidence="8">ATCC 13939 / DSM 20539 / JCM 16871 / LMG 4051 / NBRC 15346 / NCIMB 9279 / R1 / VKM B-1422</strain>
    </source>
</reference>
<protein>
    <submittedName>
        <fullName evidence="7">Cell wall synthesis protein, putative</fullName>
    </submittedName>
</protein>
<evidence type="ECO:0000256" key="3">
    <source>
        <dbReference type="ARBA" id="ARBA00022676"/>
    </source>
</evidence>
<dbReference type="CAZy" id="GT28">
    <property type="family name" value="Glycosyltransferase Family 28"/>
</dbReference>
<dbReference type="HOGENOM" id="CLU_028367_0_1_0"/>
<dbReference type="SMR" id="Q9RVF3"/>